<protein>
    <submittedName>
        <fullName evidence="1">Uncharacterized protein</fullName>
    </submittedName>
</protein>
<dbReference type="EMBL" id="DUJS01000001">
    <property type="protein sequence ID" value="HII69744.1"/>
    <property type="molecule type" value="Genomic_DNA"/>
</dbReference>
<name>A0A832T5A2_9EURY</name>
<reference evidence="1" key="1">
    <citation type="journal article" date="2020" name="bioRxiv">
        <title>A rank-normalized archaeal taxonomy based on genome phylogeny resolves widespread incomplete and uneven classifications.</title>
        <authorList>
            <person name="Rinke C."/>
            <person name="Chuvochina M."/>
            <person name="Mussig A.J."/>
            <person name="Chaumeil P.-A."/>
            <person name="Waite D.W."/>
            <person name="Whitman W.B."/>
            <person name="Parks D.H."/>
            <person name="Hugenholtz P."/>
        </authorList>
    </citation>
    <scope>NUCLEOTIDE SEQUENCE</scope>
    <source>
        <strain evidence="1">UBA8853</strain>
    </source>
</reference>
<proteinExistence type="predicted"/>
<comment type="caution">
    <text evidence="1">The sequence shown here is derived from an EMBL/GenBank/DDBJ whole genome shotgun (WGS) entry which is preliminary data.</text>
</comment>
<evidence type="ECO:0000313" key="1">
    <source>
        <dbReference type="EMBL" id="HII69744.1"/>
    </source>
</evidence>
<accession>A0A832T5A2</accession>
<organism evidence="1 2">
    <name type="scientific">Methanopyrus kandleri</name>
    <dbReference type="NCBI Taxonomy" id="2320"/>
    <lineage>
        <taxon>Archaea</taxon>
        <taxon>Methanobacteriati</taxon>
        <taxon>Methanobacteriota</taxon>
        <taxon>Methanomada group</taxon>
        <taxon>Methanopyri</taxon>
        <taxon>Methanopyrales</taxon>
        <taxon>Methanopyraceae</taxon>
        <taxon>Methanopyrus</taxon>
    </lineage>
</organism>
<evidence type="ECO:0000313" key="2">
    <source>
        <dbReference type="Proteomes" id="UP000619545"/>
    </source>
</evidence>
<gene>
    <name evidence="1" type="ORF">HA336_00745</name>
</gene>
<sequence length="438" mass="48685">MLLFSTAIPAEVKRGLGEAGLRFGTVFEVVGGLVLPYIAEFSEEYHVVEGLARIDKEKVRSQGAVTPALGIPRKKVRNYPLELAQVTLKVRDVLTYKAAAAYFAWIAREFDVSVASAVRAILEDSEFLEALVEILCPVNPKAAEVLAGFRGRMWRDEARWLKFEEMARKALELAEELGDNRLRTAAELILRGKSSGPTVPGARGDHDGVYVYDIGKVRNFLVERMLKYGESSRKQPDEEIIEALVTEYGVDFEDVHYAIAVLSEGRIPAGPLRTDARVLLDNVAGFPGKVERDVPAPWMRKSYGAWFSDLRRLVPVTEENFNDVMRAKGYGISLEDVEEDSEWYLGKTVGKVLLGEDAKVPPEAREITQTENVKFVNAALRPRHALSREEVEEIREVLGSVETDVPVPIEGIVVEKALTEFGKLPMPEDISAAISRGD</sequence>
<dbReference type="Proteomes" id="UP000619545">
    <property type="component" value="Unassembled WGS sequence"/>
</dbReference>
<dbReference type="AlphaFoldDB" id="A0A832T5A2"/>
<dbReference type="RefSeq" id="WP_011019479.1">
    <property type="nucleotide sequence ID" value="NZ_DUJS01000001.1"/>
</dbReference>
<dbReference type="GeneID" id="1477212"/>